<dbReference type="Proteomes" id="UP000783871">
    <property type="component" value="Unassembled WGS sequence"/>
</dbReference>
<dbReference type="Gene3D" id="3.20.20.60">
    <property type="entry name" value="Phosphoenolpyruvate-binding domains"/>
    <property type="match status" value="1"/>
</dbReference>
<dbReference type="SUPFAM" id="SSF51621">
    <property type="entry name" value="Phosphoenolpyruvate/pyruvate domain"/>
    <property type="match status" value="1"/>
</dbReference>
<dbReference type="InterPro" id="IPR040442">
    <property type="entry name" value="Pyrv_kinase-like_dom_sf"/>
</dbReference>
<gene>
    <name evidence="1" type="ORF">HCJ94_24985</name>
</gene>
<evidence type="ECO:0000313" key="2">
    <source>
        <dbReference type="Proteomes" id="UP000783871"/>
    </source>
</evidence>
<proteinExistence type="predicted"/>
<accession>A0ABX0ZDT3</accession>
<keyword evidence="2" id="KW-1185">Reference proteome</keyword>
<protein>
    <recommendedName>
        <fullName evidence="3">Phosphoenolpyruvate phosphomutase</fullName>
    </recommendedName>
</protein>
<dbReference type="EMBL" id="JAATEO010000035">
    <property type="protein sequence ID" value="NJP35144.1"/>
    <property type="molecule type" value="Genomic_DNA"/>
</dbReference>
<comment type="caution">
    <text evidence="1">The sequence shown here is derived from an EMBL/GenBank/DDBJ whole genome shotgun (WGS) entry which is preliminary data.</text>
</comment>
<dbReference type="InterPro" id="IPR015813">
    <property type="entry name" value="Pyrv/PenolPyrv_kinase-like_dom"/>
</dbReference>
<sequence>MTAAKVAAVKVAVPELFVNARTDTWWLGVPDPLPATLHRARVYREAGADGVFVPGVLDARTVGVLVAGIEGPLNVLYLPGGPPVGELGALGVARVSTGSLLFRAALGAALDALDAAVSGRPARTEPPSYAEVQRLSPVSAGEPFAPGRPC</sequence>
<dbReference type="Pfam" id="PF13714">
    <property type="entry name" value="PEP_mutase"/>
    <property type="match status" value="1"/>
</dbReference>
<name>A0ABX0ZDT3_9ACTN</name>
<evidence type="ECO:0000313" key="1">
    <source>
        <dbReference type="EMBL" id="NJP35144.1"/>
    </source>
</evidence>
<organism evidence="1 2">
    <name type="scientific">Micromonospora thermarum</name>
    <dbReference type="NCBI Taxonomy" id="2720024"/>
    <lineage>
        <taxon>Bacteria</taxon>
        <taxon>Bacillati</taxon>
        <taxon>Actinomycetota</taxon>
        <taxon>Actinomycetes</taxon>
        <taxon>Micromonosporales</taxon>
        <taxon>Micromonosporaceae</taxon>
        <taxon>Micromonospora</taxon>
    </lineage>
</organism>
<dbReference type="RefSeq" id="WP_168003492.1">
    <property type="nucleotide sequence ID" value="NZ_JAATEO010000035.1"/>
</dbReference>
<evidence type="ECO:0008006" key="3">
    <source>
        <dbReference type="Google" id="ProtNLM"/>
    </source>
</evidence>
<reference evidence="1 2" key="1">
    <citation type="submission" date="2020-03" db="EMBL/GenBank/DDBJ databases">
        <title>WGS of actinomycetes isolated from Thailand.</title>
        <authorList>
            <person name="Thawai C."/>
        </authorList>
    </citation>
    <scope>NUCLEOTIDE SEQUENCE [LARGE SCALE GENOMIC DNA]</scope>
    <source>
        <strain evidence="1 2">HSS6-12</strain>
    </source>
</reference>